<evidence type="ECO:0000256" key="1">
    <source>
        <dbReference type="ARBA" id="ARBA00016427"/>
    </source>
</evidence>
<dbReference type="InterPro" id="IPR016024">
    <property type="entry name" value="ARM-type_fold"/>
</dbReference>
<feature type="compositionally biased region" description="Basic and acidic residues" evidence="6">
    <location>
        <begin position="43"/>
        <end position="53"/>
    </location>
</feature>
<dbReference type="GO" id="GO:0000472">
    <property type="term" value="P:endonucleolytic cleavage to generate mature 5'-end of SSU-rRNA from (SSU-rRNA, 5.8S rRNA, LSU-rRNA)"/>
    <property type="evidence" value="ECO:0007669"/>
    <property type="project" value="TreeGrafter"/>
</dbReference>
<feature type="region of interest" description="Disordered" evidence="6">
    <location>
        <begin position="1"/>
        <end position="88"/>
    </location>
</feature>
<dbReference type="InterPro" id="IPR011989">
    <property type="entry name" value="ARM-like"/>
</dbReference>
<dbReference type="PANTHER" id="PTHR13102:SF0">
    <property type="entry name" value="NUCLEOLAR PROTEIN 9"/>
    <property type="match status" value="1"/>
</dbReference>
<dbReference type="SUPFAM" id="SSF48371">
    <property type="entry name" value="ARM repeat"/>
    <property type="match status" value="2"/>
</dbReference>
<dbReference type="GO" id="GO:0000447">
    <property type="term" value="P:endonucleolytic cleavage in ITS1 to separate SSU-rRNA from 5.8S rRNA and LSU-rRNA from tricistronic rRNA transcript (SSU-rRNA, 5.8S rRNA, LSU-rRNA)"/>
    <property type="evidence" value="ECO:0007669"/>
    <property type="project" value="TreeGrafter"/>
</dbReference>
<dbReference type="GO" id="GO:0000480">
    <property type="term" value="P:endonucleolytic cleavage in 5'-ETS of tricistronic rRNA transcript (SSU-rRNA, 5.8S rRNA, LSU-rRNA)"/>
    <property type="evidence" value="ECO:0007669"/>
    <property type="project" value="TreeGrafter"/>
</dbReference>
<dbReference type="GO" id="GO:0003723">
    <property type="term" value="F:RNA binding"/>
    <property type="evidence" value="ECO:0007669"/>
    <property type="project" value="InterPro"/>
</dbReference>
<dbReference type="InterPro" id="IPR001313">
    <property type="entry name" value="Pumilio_RNA-bd_rpt"/>
</dbReference>
<feature type="compositionally biased region" description="Basic residues" evidence="6">
    <location>
        <begin position="313"/>
        <end position="323"/>
    </location>
</feature>
<protein>
    <recommendedName>
        <fullName evidence="1">Nucleolar protein 9</fullName>
    </recommendedName>
    <alternativeName>
        <fullName evidence="3 4">Pumilio domain-containing protein NOP9</fullName>
    </alternativeName>
</protein>
<proteinExistence type="predicted"/>
<feature type="compositionally biased region" description="Basic residues" evidence="6">
    <location>
        <begin position="1"/>
        <end position="12"/>
    </location>
</feature>
<dbReference type="GO" id="GO:0005730">
    <property type="term" value="C:nucleolus"/>
    <property type="evidence" value="ECO:0007669"/>
    <property type="project" value="TreeGrafter"/>
</dbReference>
<dbReference type="PANTHER" id="PTHR13102">
    <property type="entry name" value="NUCLEOLAR PROTEIN 9"/>
    <property type="match status" value="1"/>
</dbReference>
<keyword evidence="8" id="KW-1185">Reference proteome</keyword>
<evidence type="ECO:0000256" key="2">
    <source>
        <dbReference type="ARBA" id="ARBA00022737"/>
    </source>
</evidence>
<dbReference type="EMBL" id="ML002213">
    <property type="protein sequence ID" value="RKP40348.1"/>
    <property type="molecule type" value="Genomic_DNA"/>
</dbReference>
<evidence type="ECO:0000256" key="6">
    <source>
        <dbReference type="SAM" id="MobiDB-lite"/>
    </source>
</evidence>
<dbReference type="PROSITE" id="PS50302">
    <property type="entry name" value="PUM"/>
    <property type="match status" value="1"/>
</dbReference>
<dbReference type="GO" id="GO:0000056">
    <property type="term" value="P:ribosomal small subunit export from nucleus"/>
    <property type="evidence" value="ECO:0007669"/>
    <property type="project" value="TreeGrafter"/>
</dbReference>
<organism evidence="7 8">
    <name type="scientific">Dimargaris cristalligena</name>
    <dbReference type="NCBI Taxonomy" id="215637"/>
    <lineage>
        <taxon>Eukaryota</taxon>
        <taxon>Fungi</taxon>
        <taxon>Fungi incertae sedis</taxon>
        <taxon>Zoopagomycota</taxon>
        <taxon>Kickxellomycotina</taxon>
        <taxon>Dimargaritomycetes</taxon>
        <taxon>Dimargaritales</taxon>
        <taxon>Dimargaritaceae</taxon>
        <taxon>Dimargaris</taxon>
    </lineage>
</organism>
<reference evidence="8" key="1">
    <citation type="journal article" date="2018" name="Nat. Microbiol.">
        <title>Leveraging single-cell genomics to expand the fungal tree of life.</title>
        <authorList>
            <person name="Ahrendt S.R."/>
            <person name="Quandt C.A."/>
            <person name="Ciobanu D."/>
            <person name="Clum A."/>
            <person name="Salamov A."/>
            <person name="Andreopoulos B."/>
            <person name="Cheng J.F."/>
            <person name="Woyke T."/>
            <person name="Pelin A."/>
            <person name="Henrissat B."/>
            <person name="Reynolds N.K."/>
            <person name="Benny G.L."/>
            <person name="Smith M.E."/>
            <person name="James T.Y."/>
            <person name="Grigoriev I.V."/>
        </authorList>
    </citation>
    <scope>NUCLEOTIDE SEQUENCE [LARGE SCALE GENOMIC DNA]</scope>
    <source>
        <strain evidence="8">RSA 468</strain>
    </source>
</reference>
<dbReference type="Proteomes" id="UP000268162">
    <property type="component" value="Unassembled WGS sequence"/>
</dbReference>
<sequence length="764" mass="84660">MGLARRRRRGKGAKNDSEETSKKTEEAYDQQQDQTQHQHQHHHDQDQDHHYQHQDYQQQQDQGQKHQHHQTVDWHHEAAAPAKPAKVRNAFSRANRDKFGRQSYEEEPLYATNLPELPNFGSPDTSIAQYLEGIEEVLENNAFETGEERADFLNNVFSEIDTHELVLMTDPVASRILQKIILLAGEVQLRVFMRKLESRFIELFMHPFASHVCQTLLTMAAVVVDLEVTGQSTASVAGATDSHGDGSNDYTHPPADLPSMETLFHNMCHEVLAFWSSLLIHPIGTYLTRVTLLILAGRPVEADGHGDDSGGRGGRHGPHRADRKSRATAASFRVRSNKSQKYKAQHGIDSAVVNRQLQVPPSFATLLRRITDEIAVGISGDLARRFAVHRVASPALQLLLSIMAEQGDIEYEGSLIDVLLHGMVGAGDNSGSSDSVAISGSESLQQVVKDPVGSHVFEVLMALVSPALFQKIYVQVFRGHLAALSLHPSANFVVQRFLAEIKNPIQLDLVIEELVPNFAGLLTQNRPGVVRSVCEACLRLQTGYKAVVLGIQRALDLTAEPRLFNELLSRLVTHRGFTALGGGQAPPPFTLQGLLILQLIVDFPEEFSRLVVDSFLAQTADLQLQWAGDAQCSRLVEKLLVSPAVPLKAKRKIIISAFQTNFATLACNANGSFIVDKCWRVADLKLKELIAAELVQSEATLRFNHSGKIVLNNCQINQFKSKRESWVAAQSAVEKKRAMFEDLFGQSVQDAAETKVRDPSPPLV</sequence>
<accession>A0A4Q0A388</accession>
<dbReference type="SMART" id="SM00025">
    <property type="entry name" value="Pumilio"/>
    <property type="match status" value="5"/>
</dbReference>
<feature type="repeat" description="Pumilio" evidence="5">
    <location>
        <begin position="475"/>
        <end position="512"/>
    </location>
</feature>
<evidence type="ECO:0000256" key="3">
    <source>
        <dbReference type="ARBA" id="ARBA00030932"/>
    </source>
</evidence>
<keyword evidence="2" id="KW-0677">Repeat</keyword>
<dbReference type="Gene3D" id="1.25.10.10">
    <property type="entry name" value="Leucine-rich Repeat Variant"/>
    <property type="match status" value="2"/>
</dbReference>
<evidence type="ECO:0000313" key="7">
    <source>
        <dbReference type="EMBL" id="RKP40348.1"/>
    </source>
</evidence>
<evidence type="ECO:0000313" key="8">
    <source>
        <dbReference type="Proteomes" id="UP000268162"/>
    </source>
</evidence>
<gene>
    <name evidence="7" type="ORF">BJ085DRAFT_18245</name>
</gene>
<dbReference type="Pfam" id="PF22493">
    <property type="entry name" value="PUF_NOP9"/>
    <property type="match status" value="1"/>
</dbReference>
<dbReference type="InterPro" id="IPR040000">
    <property type="entry name" value="NOP9"/>
</dbReference>
<evidence type="ECO:0000256" key="5">
    <source>
        <dbReference type="PROSITE-ProRule" id="PRU00317"/>
    </source>
</evidence>
<dbReference type="AlphaFoldDB" id="A0A4Q0A388"/>
<dbReference type="STRING" id="215637.A0A4Q0A388"/>
<name>A0A4Q0A388_9FUNG</name>
<evidence type="ECO:0000256" key="4">
    <source>
        <dbReference type="ARBA" id="ARBA00031929"/>
    </source>
</evidence>
<feature type="region of interest" description="Disordered" evidence="6">
    <location>
        <begin position="302"/>
        <end position="336"/>
    </location>
</feature>
<dbReference type="GO" id="GO:0030688">
    <property type="term" value="C:preribosome, small subunit precursor"/>
    <property type="evidence" value="ECO:0007669"/>
    <property type="project" value="TreeGrafter"/>
</dbReference>
<dbReference type="GO" id="GO:0030686">
    <property type="term" value="C:90S preribosome"/>
    <property type="evidence" value="ECO:0007669"/>
    <property type="project" value="TreeGrafter"/>
</dbReference>
<feature type="compositionally biased region" description="Basic and acidic residues" evidence="6">
    <location>
        <begin position="13"/>
        <end position="26"/>
    </location>
</feature>